<dbReference type="RefSeq" id="WP_133849644.1">
    <property type="nucleotide sequence ID" value="NZ_SNXZ01000002.1"/>
</dbReference>
<dbReference type="SUPFAM" id="SSF46894">
    <property type="entry name" value="C-terminal effector domain of the bipartite response regulators"/>
    <property type="match status" value="1"/>
</dbReference>
<keyword evidence="2 5" id="KW-0238">DNA-binding</keyword>
<keyword evidence="3" id="KW-0804">Transcription</keyword>
<evidence type="ECO:0000256" key="3">
    <source>
        <dbReference type="ARBA" id="ARBA00023163"/>
    </source>
</evidence>
<dbReference type="PRINTS" id="PR00038">
    <property type="entry name" value="HTHLUXR"/>
</dbReference>
<accession>A0A4R6SJA4</accession>
<dbReference type="Gene3D" id="1.10.10.10">
    <property type="entry name" value="Winged helix-like DNA-binding domain superfamily/Winged helix DNA-binding domain"/>
    <property type="match status" value="1"/>
</dbReference>
<keyword evidence="1" id="KW-0805">Transcription regulation</keyword>
<evidence type="ECO:0000256" key="2">
    <source>
        <dbReference type="ARBA" id="ARBA00023125"/>
    </source>
</evidence>
<reference evidence="5 6" key="1">
    <citation type="submission" date="2019-03" db="EMBL/GenBank/DDBJ databases">
        <title>Genomic Encyclopedia of Type Strains, Phase IV (KMG-IV): sequencing the most valuable type-strain genomes for metagenomic binning, comparative biology and taxonomic classification.</title>
        <authorList>
            <person name="Goeker M."/>
        </authorList>
    </citation>
    <scope>NUCLEOTIDE SEQUENCE [LARGE SCALE GENOMIC DNA]</scope>
    <source>
        <strain evidence="5 6">DSM 45361</strain>
    </source>
</reference>
<comment type="caution">
    <text evidence="5">The sequence shown here is derived from an EMBL/GenBank/DDBJ whole genome shotgun (WGS) entry which is preliminary data.</text>
</comment>
<dbReference type="Proteomes" id="UP000295444">
    <property type="component" value="Unassembled WGS sequence"/>
</dbReference>
<dbReference type="GO" id="GO:0006355">
    <property type="term" value="P:regulation of DNA-templated transcription"/>
    <property type="evidence" value="ECO:0007669"/>
    <property type="project" value="InterPro"/>
</dbReference>
<keyword evidence="6" id="KW-1185">Reference proteome</keyword>
<dbReference type="SMART" id="SM00421">
    <property type="entry name" value="HTH_LUXR"/>
    <property type="match status" value="1"/>
</dbReference>
<dbReference type="EMBL" id="SNXZ01000002">
    <property type="protein sequence ID" value="TDQ01009.1"/>
    <property type="molecule type" value="Genomic_DNA"/>
</dbReference>
<dbReference type="GO" id="GO:0003677">
    <property type="term" value="F:DNA binding"/>
    <property type="evidence" value="ECO:0007669"/>
    <property type="project" value="UniProtKB-KW"/>
</dbReference>
<evidence type="ECO:0000256" key="1">
    <source>
        <dbReference type="ARBA" id="ARBA00023015"/>
    </source>
</evidence>
<dbReference type="AlphaFoldDB" id="A0A4R6SJA4"/>
<organism evidence="5 6">
    <name type="scientific">Labedaea rhizosphaerae</name>
    <dbReference type="NCBI Taxonomy" id="598644"/>
    <lineage>
        <taxon>Bacteria</taxon>
        <taxon>Bacillati</taxon>
        <taxon>Actinomycetota</taxon>
        <taxon>Actinomycetes</taxon>
        <taxon>Pseudonocardiales</taxon>
        <taxon>Pseudonocardiaceae</taxon>
        <taxon>Labedaea</taxon>
    </lineage>
</organism>
<evidence type="ECO:0000313" key="6">
    <source>
        <dbReference type="Proteomes" id="UP000295444"/>
    </source>
</evidence>
<dbReference type="InterPro" id="IPR000792">
    <property type="entry name" value="Tscrpt_reg_LuxR_C"/>
</dbReference>
<evidence type="ECO:0000313" key="5">
    <source>
        <dbReference type="EMBL" id="TDQ01009.1"/>
    </source>
</evidence>
<protein>
    <submittedName>
        <fullName evidence="5">DNA-binding NarL/FixJ family response regulator</fullName>
    </submittedName>
</protein>
<dbReference type="Pfam" id="PF00196">
    <property type="entry name" value="GerE"/>
    <property type="match status" value="1"/>
</dbReference>
<evidence type="ECO:0000259" key="4">
    <source>
        <dbReference type="PROSITE" id="PS50043"/>
    </source>
</evidence>
<dbReference type="CDD" id="cd06170">
    <property type="entry name" value="LuxR_C_like"/>
    <property type="match status" value="1"/>
</dbReference>
<dbReference type="OrthoDB" id="4309410at2"/>
<dbReference type="InterPro" id="IPR016032">
    <property type="entry name" value="Sig_transdc_resp-reg_C-effctor"/>
</dbReference>
<sequence length="208" mass="22487">MSTRIPVHVHASDAITLHGLRSQLRQEPQLAIVDREEVGPDTVAVIAADAMDDDTLHELRELNRLGCRHSVLVAGTLDDAGLLAAVEVGVCALVRRQEATSSRLARLVVKAAHGEAALPSDMLARLLKQVSQLQHNVLAPRGLTIVGLTPRETSVLRLVADGLDTDEIAGQLSYSPRTVKNILHGVTTRFCLRNRSHAVAYALREGLI</sequence>
<dbReference type="InterPro" id="IPR036388">
    <property type="entry name" value="WH-like_DNA-bd_sf"/>
</dbReference>
<gene>
    <name evidence="5" type="ORF">EV186_102876</name>
</gene>
<dbReference type="PANTHER" id="PTHR44688:SF16">
    <property type="entry name" value="DNA-BINDING TRANSCRIPTIONAL ACTIVATOR DEVR_DOSR"/>
    <property type="match status" value="1"/>
</dbReference>
<proteinExistence type="predicted"/>
<feature type="domain" description="HTH luxR-type" evidence="4">
    <location>
        <begin position="141"/>
        <end position="206"/>
    </location>
</feature>
<dbReference type="PANTHER" id="PTHR44688">
    <property type="entry name" value="DNA-BINDING TRANSCRIPTIONAL ACTIVATOR DEVR_DOSR"/>
    <property type="match status" value="1"/>
</dbReference>
<dbReference type="PROSITE" id="PS50043">
    <property type="entry name" value="HTH_LUXR_2"/>
    <property type="match status" value="1"/>
</dbReference>
<name>A0A4R6SJA4_LABRH</name>